<dbReference type="EMBL" id="QURN01000003">
    <property type="protein sequence ID" value="RFC68746.1"/>
    <property type="molecule type" value="Genomic_DNA"/>
</dbReference>
<dbReference type="RefSeq" id="WP_116622514.1">
    <property type="nucleotide sequence ID" value="NZ_QURN01000003.1"/>
</dbReference>
<evidence type="ECO:0000256" key="2">
    <source>
        <dbReference type="ARBA" id="ARBA00022737"/>
    </source>
</evidence>
<dbReference type="PROSITE" id="PS50005">
    <property type="entry name" value="TPR"/>
    <property type="match status" value="1"/>
</dbReference>
<evidence type="ECO:0000313" key="9">
    <source>
        <dbReference type="Proteomes" id="UP000262379"/>
    </source>
</evidence>
<proteinExistence type="predicted"/>
<feature type="signal peptide" evidence="6">
    <location>
        <begin position="1"/>
        <end position="26"/>
    </location>
</feature>
<protein>
    <submittedName>
        <fullName evidence="8">C-type cytochrome biogenesis protein CcmI</fullName>
    </submittedName>
</protein>
<dbReference type="InterPro" id="IPR056413">
    <property type="entry name" value="TPR_CcmH_CycH"/>
</dbReference>
<keyword evidence="4 5" id="KW-0802">TPR repeat</keyword>
<dbReference type="Proteomes" id="UP000262379">
    <property type="component" value="Unassembled WGS sequence"/>
</dbReference>
<dbReference type="Pfam" id="PF23914">
    <property type="entry name" value="TPR_CcmH_CycH"/>
    <property type="match status" value="1"/>
</dbReference>
<dbReference type="AlphaFoldDB" id="A0A371XHP4"/>
<evidence type="ECO:0000256" key="1">
    <source>
        <dbReference type="ARBA" id="ARBA00004196"/>
    </source>
</evidence>
<keyword evidence="6" id="KW-0732">Signal</keyword>
<evidence type="ECO:0000256" key="3">
    <source>
        <dbReference type="ARBA" id="ARBA00022748"/>
    </source>
</evidence>
<evidence type="ECO:0000313" key="8">
    <source>
        <dbReference type="EMBL" id="RFC68746.1"/>
    </source>
</evidence>
<feature type="chain" id="PRO_5016597969" evidence="6">
    <location>
        <begin position="27"/>
        <end position="366"/>
    </location>
</feature>
<dbReference type="SUPFAM" id="SSF48452">
    <property type="entry name" value="TPR-like"/>
    <property type="match status" value="1"/>
</dbReference>
<dbReference type="PANTHER" id="PTHR47870">
    <property type="entry name" value="CYTOCHROME C-TYPE BIOGENESIS PROTEIN CCMH"/>
    <property type="match status" value="1"/>
</dbReference>
<dbReference type="GO" id="GO:0030313">
    <property type="term" value="C:cell envelope"/>
    <property type="evidence" value="ECO:0007669"/>
    <property type="project" value="UniProtKB-SubCell"/>
</dbReference>
<dbReference type="PANTHER" id="PTHR47870:SF4">
    <property type="entry name" value="CYTOCHROME C-TYPE BIOGENESIS PROTEIN CYCH"/>
    <property type="match status" value="1"/>
</dbReference>
<comment type="caution">
    <text evidence="8">The sequence shown here is derived from an EMBL/GenBank/DDBJ whole genome shotgun (WGS) entry which is preliminary data.</text>
</comment>
<dbReference type="InterPro" id="IPR011990">
    <property type="entry name" value="TPR-like_helical_dom_sf"/>
</dbReference>
<reference evidence="9" key="1">
    <citation type="submission" date="2018-08" db="EMBL/GenBank/DDBJ databases">
        <authorList>
            <person name="Im W.T."/>
        </authorList>
    </citation>
    <scope>NUCLEOTIDE SEQUENCE [LARGE SCALE GENOMIC DNA]</scope>
    <source>
        <strain evidence="9">LA-28</strain>
    </source>
</reference>
<accession>A0A371XHP4</accession>
<gene>
    <name evidence="8" type="primary">ccmI</name>
    <name evidence="8" type="ORF">DY251_03665</name>
</gene>
<dbReference type="InterPro" id="IPR019734">
    <property type="entry name" value="TPR_rpt"/>
</dbReference>
<evidence type="ECO:0000256" key="5">
    <source>
        <dbReference type="PROSITE-ProRule" id="PRU00339"/>
    </source>
</evidence>
<feature type="domain" description="Cytochrome c-type biogenesis protein H TPR" evidence="7">
    <location>
        <begin position="144"/>
        <end position="259"/>
    </location>
</feature>
<dbReference type="Gene3D" id="1.25.40.10">
    <property type="entry name" value="Tetratricopeptide repeat domain"/>
    <property type="match status" value="2"/>
</dbReference>
<keyword evidence="2" id="KW-0677">Repeat</keyword>
<keyword evidence="9" id="KW-1185">Reference proteome</keyword>
<dbReference type="InterPro" id="IPR017560">
    <property type="entry name" value="Cyt_c_biogenesis_CcmI"/>
</dbReference>
<comment type="subcellular location">
    <subcellularLocation>
        <location evidence="1">Cell envelope</location>
    </subcellularLocation>
</comment>
<dbReference type="GO" id="GO:0017004">
    <property type="term" value="P:cytochrome complex assembly"/>
    <property type="evidence" value="ECO:0007669"/>
    <property type="project" value="UniProtKB-KW"/>
</dbReference>
<feature type="repeat" description="TPR" evidence="5">
    <location>
        <begin position="153"/>
        <end position="186"/>
    </location>
</feature>
<dbReference type="InterPro" id="IPR051263">
    <property type="entry name" value="C-type_cytochrome_biogenesis"/>
</dbReference>
<organism evidence="8 9">
    <name type="scientific">Mesorhizobium denitrificans</name>
    <dbReference type="NCBI Taxonomy" id="2294114"/>
    <lineage>
        <taxon>Bacteria</taxon>
        <taxon>Pseudomonadati</taxon>
        <taxon>Pseudomonadota</taxon>
        <taxon>Alphaproteobacteria</taxon>
        <taxon>Hyphomicrobiales</taxon>
        <taxon>Phyllobacteriaceae</taxon>
        <taxon>Mesorhizobium</taxon>
    </lineage>
</organism>
<dbReference type="GO" id="GO:0005886">
    <property type="term" value="C:plasma membrane"/>
    <property type="evidence" value="ECO:0007669"/>
    <property type="project" value="TreeGrafter"/>
</dbReference>
<evidence type="ECO:0000256" key="4">
    <source>
        <dbReference type="ARBA" id="ARBA00022803"/>
    </source>
</evidence>
<dbReference type="NCBIfam" id="TIGR03142">
    <property type="entry name" value="cytochro_ccmI"/>
    <property type="match status" value="1"/>
</dbReference>
<sequence>MFFWVAAALLTFAASLAVLMPLSRKAEGTGASPNEINVYRDQLAEVERDVSRGILAREEAEQARAEIGRRILRAGDGEAASKRGKGGAAFRIAGAAAVVSIPLVSWGLYAMLGSPNLPEQPLSARMTRDPSTNTPAELVARAESQLAANPDDLRGWDVLAPIYIKMQRFDDAVSAYRNALRLGGSSAIRQAGLGEALVYQSGGLITKEAQAAFEQALKDTPEMPKARFFLAMAKAQEGQTDQAASEWKQLTASLPQDDPWREASQTMLARTAPGPNEEQAQAAEQMNPADRTAMIEQMVASLDSKLRENPNDLEGWQRLVRSYLVLGKERDAADALSRGVTALGAGTMAAKQLSDFAAAQGMKVEP</sequence>
<evidence type="ECO:0000259" key="7">
    <source>
        <dbReference type="Pfam" id="PF23914"/>
    </source>
</evidence>
<name>A0A371XHP4_9HYPH</name>
<evidence type="ECO:0000256" key="6">
    <source>
        <dbReference type="SAM" id="SignalP"/>
    </source>
</evidence>
<keyword evidence="3" id="KW-0201">Cytochrome c-type biogenesis</keyword>